<sequence length="164" mass="19252">MKARSITVGVGIALMIGMLTAGTVNIVEAERQDRRRSHDRKERFDRGRDMLRQWSALERYRQFWFNTTFMLELDNETLIRAKDVYSRALHDINQEHQTKDRKEIAEEFATNLRKTIGDENFDKLSKSVRSRRGRRDIKIGEQGRSRRKRGGKTGTHKTKSEKNG</sequence>
<evidence type="ECO:0000256" key="2">
    <source>
        <dbReference type="SAM" id="Phobius"/>
    </source>
</evidence>
<organism evidence="3">
    <name type="scientific">marine metagenome</name>
    <dbReference type="NCBI Taxonomy" id="408172"/>
    <lineage>
        <taxon>unclassified sequences</taxon>
        <taxon>metagenomes</taxon>
        <taxon>ecological metagenomes</taxon>
    </lineage>
</organism>
<gene>
    <name evidence="3" type="ORF">METZ01_LOCUS280659</name>
</gene>
<evidence type="ECO:0000256" key="1">
    <source>
        <dbReference type="SAM" id="MobiDB-lite"/>
    </source>
</evidence>
<dbReference type="AlphaFoldDB" id="A0A382KW46"/>
<name>A0A382KW46_9ZZZZ</name>
<reference evidence="3" key="1">
    <citation type="submission" date="2018-05" db="EMBL/GenBank/DDBJ databases">
        <authorList>
            <person name="Lanie J.A."/>
            <person name="Ng W.-L."/>
            <person name="Kazmierczak K.M."/>
            <person name="Andrzejewski T.M."/>
            <person name="Davidsen T.M."/>
            <person name="Wayne K.J."/>
            <person name="Tettelin H."/>
            <person name="Glass J.I."/>
            <person name="Rusch D."/>
            <person name="Podicherti R."/>
            <person name="Tsui H.-C.T."/>
            <person name="Winkler M.E."/>
        </authorList>
    </citation>
    <scope>NUCLEOTIDE SEQUENCE</scope>
</reference>
<keyword evidence="2" id="KW-1133">Transmembrane helix</keyword>
<feature type="region of interest" description="Disordered" evidence="1">
    <location>
        <begin position="125"/>
        <end position="164"/>
    </location>
</feature>
<proteinExistence type="predicted"/>
<accession>A0A382KW46</accession>
<dbReference type="EMBL" id="UINC01082749">
    <property type="protein sequence ID" value="SVC27805.1"/>
    <property type="molecule type" value="Genomic_DNA"/>
</dbReference>
<evidence type="ECO:0000313" key="3">
    <source>
        <dbReference type="EMBL" id="SVC27805.1"/>
    </source>
</evidence>
<feature type="transmembrane region" description="Helical" evidence="2">
    <location>
        <begin position="6"/>
        <end position="27"/>
    </location>
</feature>
<feature type="compositionally biased region" description="Basic residues" evidence="1">
    <location>
        <begin position="126"/>
        <end position="135"/>
    </location>
</feature>
<protein>
    <submittedName>
        <fullName evidence="3">Uncharacterized protein</fullName>
    </submittedName>
</protein>
<feature type="compositionally biased region" description="Basic residues" evidence="1">
    <location>
        <begin position="145"/>
        <end position="157"/>
    </location>
</feature>
<keyword evidence="2" id="KW-0812">Transmembrane</keyword>
<keyword evidence="2" id="KW-0472">Membrane</keyword>